<name>A0A8K0GBY6_IGNLU</name>
<dbReference type="Proteomes" id="UP000801492">
    <property type="component" value="Unassembled WGS sequence"/>
</dbReference>
<protein>
    <submittedName>
        <fullName evidence="2">Uncharacterized protein</fullName>
    </submittedName>
</protein>
<reference evidence="2" key="1">
    <citation type="submission" date="2019-08" db="EMBL/GenBank/DDBJ databases">
        <title>The genome of the North American firefly Photinus pyralis.</title>
        <authorList>
            <consortium name="Photinus pyralis genome working group"/>
            <person name="Fallon T.R."/>
            <person name="Sander Lower S.E."/>
            <person name="Weng J.-K."/>
        </authorList>
    </citation>
    <scope>NUCLEOTIDE SEQUENCE</scope>
    <source>
        <strain evidence="2">TRF0915ILg1</strain>
        <tissue evidence="2">Whole body</tissue>
    </source>
</reference>
<gene>
    <name evidence="2" type="ORF">ILUMI_09928</name>
</gene>
<feature type="non-terminal residue" evidence="2">
    <location>
        <position position="1"/>
    </location>
</feature>
<evidence type="ECO:0000313" key="2">
    <source>
        <dbReference type="EMBL" id="KAF2896247.1"/>
    </source>
</evidence>
<keyword evidence="3" id="KW-1185">Reference proteome</keyword>
<evidence type="ECO:0000313" key="3">
    <source>
        <dbReference type="Proteomes" id="UP000801492"/>
    </source>
</evidence>
<proteinExistence type="predicted"/>
<feature type="region of interest" description="Disordered" evidence="1">
    <location>
        <begin position="42"/>
        <end position="61"/>
    </location>
</feature>
<evidence type="ECO:0000256" key="1">
    <source>
        <dbReference type="SAM" id="MobiDB-lite"/>
    </source>
</evidence>
<dbReference type="EMBL" id="VTPC01005241">
    <property type="protein sequence ID" value="KAF2896247.1"/>
    <property type="molecule type" value="Genomic_DNA"/>
</dbReference>
<dbReference type="AlphaFoldDB" id="A0A8K0GBY6"/>
<sequence>MESILKIEINEEHKTAYLPLPTQVTQEEPDVMEIILKSLTKEELKPDKLPSTKQDKHSLPD</sequence>
<accession>A0A8K0GBY6</accession>
<comment type="caution">
    <text evidence="2">The sequence shown here is derived from an EMBL/GenBank/DDBJ whole genome shotgun (WGS) entry which is preliminary data.</text>
</comment>
<organism evidence="2 3">
    <name type="scientific">Ignelater luminosus</name>
    <name type="common">Cucubano</name>
    <name type="synonym">Pyrophorus luminosus</name>
    <dbReference type="NCBI Taxonomy" id="2038154"/>
    <lineage>
        <taxon>Eukaryota</taxon>
        <taxon>Metazoa</taxon>
        <taxon>Ecdysozoa</taxon>
        <taxon>Arthropoda</taxon>
        <taxon>Hexapoda</taxon>
        <taxon>Insecta</taxon>
        <taxon>Pterygota</taxon>
        <taxon>Neoptera</taxon>
        <taxon>Endopterygota</taxon>
        <taxon>Coleoptera</taxon>
        <taxon>Polyphaga</taxon>
        <taxon>Elateriformia</taxon>
        <taxon>Elateroidea</taxon>
        <taxon>Elateridae</taxon>
        <taxon>Agrypninae</taxon>
        <taxon>Pyrophorini</taxon>
        <taxon>Ignelater</taxon>
    </lineage>
</organism>